<keyword evidence="1" id="KW-0472">Membrane</keyword>
<evidence type="ECO:0000313" key="3">
    <source>
        <dbReference type="Proteomes" id="UP001431776"/>
    </source>
</evidence>
<protein>
    <submittedName>
        <fullName evidence="2">Uncharacterized protein</fullName>
    </submittedName>
</protein>
<reference evidence="2" key="1">
    <citation type="submission" date="2023-05" db="EMBL/GenBank/DDBJ databases">
        <title>Anaerotaeda fermentans gen. nov., sp. nov., a novel anaerobic planctomycete of the new family within the order Sedimentisphaerales isolated from Taman Peninsula, Russia.</title>
        <authorList>
            <person name="Khomyakova M.A."/>
            <person name="Merkel A.Y."/>
            <person name="Slobodkin A.I."/>
        </authorList>
    </citation>
    <scope>NUCLEOTIDE SEQUENCE</scope>
    <source>
        <strain evidence="2">M17dextr</strain>
    </source>
</reference>
<organism evidence="2 3">
    <name type="scientific">Anaerobaca lacustris</name>
    <dbReference type="NCBI Taxonomy" id="3044600"/>
    <lineage>
        <taxon>Bacteria</taxon>
        <taxon>Pseudomonadati</taxon>
        <taxon>Planctomycetota</taxon>
        <taxon>Phycisphaerae</taxon>
        <taxon>Sedimentisphaerales</taxon>
        <taxon>Anaerobacaceae</taxon>
        <taxon>Anaerobaca</taxon>
    </lineage>
</organism>
<dbReference type="AlphaFoldDB" id="A0AAW6TYD3"/>
<dbReference type="RefSeq" id="WP_349246056.1">
    <property type="nucleotide sequence ID" value="NZ_JASCXX010000023.1"/>
</dbReference>
<dbReference type="EMBL" id="JASCXX010000023">
    <property type="protein sequence ID" value="MDI6450645.1"/>
    <property type="molecule type" value="Genomic_DNA"/>
</dbReference>
<feature type="transmembrane region" description="Helical" evidence="1">
    <location>
        <begin position="44"/>
        <end position="66"/>
    </location>
</feature>
<dbReference type="Proteomes" id="UP001431776">
    <property type="component" value="Unassembled WGS sequence"/>
</dbReference>
<keyword evidence="1" id="KW-1133">Transmembrane helix</keyword>
<evidence type="ECO:0000256" key="1">
    <source>
        <dbReference type="SAM" id="Phobius"/>
    </source>
</evidence>
<feature type="transmembrane region" description="Helical" evidence="1">
    <location>
        <begin position="20"/>
        <end position="38"/>
    </location>
</feature>
<proteinExistence type="predicted"/>
<accession>A0AAW6TYD3</accession>
<sequence>MVFRYYSNALSQASRSVASAIMIVGLLLIGFGVLIAALPQFFAYLAAGVFFVAGLGCGITAIKIFWAQSRIDRAAAQDEPPVCRENVRIHTYHSDEL</sequence>
<gene>
    <name evidence="2" type="ORF">QJ522_16425</name>
</gene>
<keyword evidence="3" id="KW-1185">Reference proteome</keyword>
<name>A0AAW6TYD3_9BACT</name>
<evidence type="ECO:0000313" key="2">
    <source>
        <dbReference type="EMBL" id="MDI6450645.1"/>
    </source>
</evidence>
<comment type="caution">
    <text evidence="2">The sequence shown here is derived from an EMBL/GenBank/DDBJ whole genome shotgun (WGS) entry which is preliminary data.</text>
</comment>
<keyword evidence="1" id="KW-0812">Transmembrane</keyword>